<protein>
    <submittedName>
        <fullName evidence="2">Uncharacterized protein</fullName>
    </submittedName>
</protein>
<reference evidence="2 3" key="1">
    <citation type="journal article" date="2020" name="G3 (Bethesda)">
        <title>Improved Reference Genome for Cyclotella cryptica CCMP332, a Model for Cell Wall Morphogenesis, Salinity Adaptation, and Lipid Production in Diatoms (Bacillariophyta).</title>
        <authorList>
            <person name="Roberts W.R."/>
            <person name="Downey K.M."/>
            <person name="Ruck E.C."/>
            <person name="Traller J.C."/>
            <person name="Alverson A.J."/>
        </authorList>
    </citation>
    <scope>NUCLEOTIDE SEQUENCE [LARGE SCALE GENOMIC DNA]</scope>
    <source>
        <strain evidence="2 3">CCMP332</strain>
    </source>
</reference>
<dbReference type="AlphaFoldDB" id="A0ABD3QQE4"/>
<feature type="region of interest" description="Disordered" evidence="1">
    <location>
        <begin position="154"/>
        <end position="185"/>
    </location>
</feature>
<feature type="region of interest" description="Disordered" evidence="1">
    <location>
        <begin position="317"/>
        <end position="337"/>
    </location>
</feature>
<keyword evidence="3" id="KW-1185">Reference proteome</keyword>
<dbReference type="EMBL" id="JABMIG020000018">
    <property type="protein sequence ID" value="KAL3802644.1"/>
    <property type="molecule type" value="Genomic_DNA"/>
</dbReference>
<evidence type="ECO:0000313" key="3">
    <source>
        <dbReference type="Proteomes" id="UP001516023"/>
    </source>
</evidence>
<evidence type="ECO:0000313" key="2">
    <source>
        <dbReference type="EMBL" id="KAL3802644.1"/>
    </source>
</evidence>
<dbReference type="Proteomes" id="UP001516023">
    <property type="component" value="Unassembled WGS sequence"/>
</dbReference>
<comment type="caution">
    <text evidence="2">The sequence shown here is derived from an EMBL/GenBank/DDBJ whole genome shotgun (WGS) entry which is preliminary data.</text>
</comment>
<accession>A0ABD3QQE4</accession>
<feature type="compositionally biased region" description="Basic and acidic residues" evidence="1">
    <location>
        <begin position="320"/>
        <end position="337"/>
    </location>
</feature>
<name>A0ABD3QQE4_9STRA</name>
<feature type="region of interest" description="Disordered" evidence="1">
    <location>
        <begin position="370"/>
        <end position="406"/>
    </location>
</feature>
<feature type="compositionally biased region" description="Polar residues" evidence="1">
    <location>
        <begin position="386"/>
        <end position="396"/>
    </location>
</feature>
<evidence type="ECO:0000256" key="1">
    <source>
        <dbReference type="SAM" id="MobiDB-lite"/>
    </source>
</evidence>
<sequence>MMSQPNRNEDPFDLIQRGNAFHSSSSHWSAADAYSRASLALRHRANVLSASAPAKKKTKPTKKENDGVEEEEEEKIISLYRAQSLEYFYKARQSLLTALAFENDQDRRNTCEVAKMGAGALDPTCCFIGREEGERRRRMFERLFIMDGGNKECMDRDGGGDGVTKGTREERNVEEGKGDNTVEMDIPHAPSTLLVVNNSTTASAAANDDPQKRLNDIHSGLKRLGVSLPDDYQSNKHYVLGIKPMSNEDQVKLIIQQATDEVQVETASNGTDEKHDRTDWEINENDSMFDGYQEHIDDDDEDNDLDTLLIKVEKMAASMSKRDESEMEEKEKDREQHQDHLYDNRLQMIRNAQALLLEARLCLELEREEEDMSCSGNDSDEFSGGQKDTSTDNGTVNEAKDDSVGCHRRRKARDRIDCAVRCLQHGLSTWV</sequence>
<feature type="compositionally biased region" description="Basic and acidic residues" evidence="1">
    <location>
        <begin position="166"/>
        <end position="180"/>
    </location>
</feature>
<organism evidence="2 3">
    <name type="scientific">Cyclotella cryptica</name>
    <dbReference type="NCBI Taxonomy" id="29204"/>
    <lineage>
        <taxon>Eukaryota</taxon>
        <taxon>Sar</taxon>
        <taxon>Stramenopiles</taxon>
        <taxon>Ochrophyta</taxon>
        <taxon>Bacillariophyta</taxon>
        <taxon>Coscinodiscophyceae</taxon>
        <taxon>Thalassiosirophycidae</taxon>
        <taxon>Stephanodiscales</taxon>
        <taxon>Stephanodiscaceae</taxon>
        <taxon>Cyclotella</taxon>
    </lineage>
</organism>
<proteinExistence type="predicted"/>
<feature type="region of interest" description="Disordered" evidence="1">
    <location>
        <begin position="50"/>
        <end position="71"/>
    </location>
</feature>
<gene>
    <name evidence="2" type="ORF">HJC23_011968</name>
</gene>